<proteinExistence type="predicted"/>
<organism evidence="1 2">
    <name type="scientific">Floridaenema fluviatile BLCC-F154</name>
    <dbReference type="NCBI Taxonomy" id="3153640"/>
    <lineage>
        <taxon>Bacteria</taxon>
        <taxon>Bacillati</taxon>
        <taxon>Cyanobacteriota</taxon>
        <taxon>Cyanophyceae</taxon>
        <taxon>Oscillatoriophycideae</taxon>
        <taxon>Aerosakkonematales</taxon>
        <taxon>Aerosakkonemataceae</taxon>
        <taxon>Floridanema</taxon>
        <taxon>Floridanema fluviatile</taxon>
    </lineage>
</organism>
<evidence type="ECO:0000313" key="1">
    <source>
        <dbReference type="EMBL" id="MFB2939016.1"/>
    </source>
</evidence>
<name>A0ABV4YKH3_9CYAN</name>
<comment type="caution">
    <text evidence="1">The sequence shown here is derived from an EMBL/GenBank/DDBJ whole genome shotgun (WGS) entry which is preliminary data.</text>
</comment>
<protein>
    <submittedName>
        <fullName evidence="1">Uncharacterized protein</fullName>
    </submittedName>
</protein>
<dbReference type="EMBL" id="JBHFNS010000093">
    <property type="protein sequence ID" value="MFB2939016.1"/>
    <property type="molecule type" value="Genomic_DNA"/>
</dbReference>
<dbReference type="Proteomes" id="UP001576776">
    <property type="component" value="Unassembled WGS sequence"/>
</dbReference>
<dbReference type="RefSeq" id="WP_413260492.1">
    <property type="nucleotide sequence ID" value="NZ_JBHFNS010000093.1"/>
</dbReference>
<reference evidence="1 2" key="1">
    <citation type="submission" date="2024-09" db="EMBL/GenBank/DDBJ databases">
        <title>Floridaenema gen nov. (Aerosakkonemataceae, Aerosakkonematales ord. nov., Cyanobacteria) from benthic tropical and subtropical fresh waters, with the description of four new species.</title>
        <authorList>
            <person name="Moretto J.A."/>
            <person name="Berthold D.E."/>
            <person name="Lefler F.W."/>
            <person name="Huang I.-S."/>
            <person name="Laughinghouse H. IV."/>
        </authorList>
    </citation>
    <scope>NUCLEOTIDE SEQUENCE [LARGE SCALE GENOMIC DNA]</scope>
    <source>
        <strain evidence="1 2">BLCC-F154</strain>
    </source>
</reference>
<sequence>MLTESILNCAAEMRRNYRVGLADTLNLVMAIDQKRHSFSLGDRASVQPSYFLASQLQYYLTCYAFKSHIVGCVRRGYFPFYIRLYRLTHPTA</sequence>
<evidence type="ECO:0000313" key="2">
    <source>
        <dbReference type="Proteomes" id="UP001576776"/>
    </source>
</evidence>
<gene>
    <name evidence="1" type="ORF">ACE1B6_27500</name>
</gene>
<keyword evidence="2" id="KW-1185">Reference proteome</keyword>
<accession>A0ABV4YKH3</accession>